<dbReference type="Proteomes" id="UP000702952">
    <property type="component" value="Unassembled WGS sequence"/>
</dbReference>
<feature type="domain" description="HTH luxR-type" evidence="4">
    <location>
        <begin position="205"/>
        <end position="270"/>
    </location>
</feature>
<evidence type="ECO:0000313" key="5">
    <source>
        <dbReference type="EMBL" id="NTC29276.1"/>
    </source>
</evidence>
<dbReference type="PRINTS" id="PR00038">
    <property type="entry name" value="HTHLUXR"/>
</dbReference>
<evidence type="ECO:0000256" key="2">
    <source>
        <dbReference type="ARBA" id="ARBA00023125"/>
    </source>
</evidence>
<accession>A0AA44J9F4</accession>
<evidence type="ECO:0000256" key="1">
    <source>
        <dbReference type="ARBA" id="ARBA00023015"/>
    </source>
</evidence>
<keyword evidence="1" id="KW-0805">Transcription regulation</keyword>
<dbReference type="CDD" id="cd06170">
    <property type="entry name" value="LuxR_C_like"/>
    <property type="match status" value="1"/>
</dbReference>
<dbReference type="EMBL" id="JAAMAY010000024">
    <property type="protein sequence ID" value="NTC29276.1"/>
    <property type="molecule type" value="Genomic_DNA"/>
</dbReference>
<dbReference type="PANTHER" id="PTHR44688">
    <property type="entry name" value="DNA-BINDING TRANSCRIPTIONAL ACTIVATOR DEVR_DOSR"/>
    <property type="match status" value="1"/>
</dbReference>
<evidence type="ECO:0000313" key="6">
    <source>
        <dbReference type="Proteomes" id="UP000702952"/>
    </source>
</evidence>
<organism evidence="5 6">
    <name type="scientific">Agrobacterium tumefaciens</name>
    <dbReference type="NCBI Taxonomy" id="358"/>
    <lineage>
        <taxon>Bacteria</taxon>
        <taxon>Pseudomonadati</taxon>
        <taxon>Pseudomonadota</taxon>
        <taxon>Alphaproteobacteria</taxon>
        <taxon>Hyphomicrobiales</taxon>
        <taxon>Rhizobiaceae</taxon>
        <taxon>Rhizobium/Agrobacterium group</taxon>
        <taxon>Agrobacterium</taxon>
        <taxon>Agrobacterium tumefaciens complex</taxon>
    </lineage>
</organism>
<protein>
    <submittedName>
        <fullName evidence="5">LuxR family transcriptional regulator</fullName>
    </submittedName>
</protein>
<dbReference type="Pfam" id="PF00196">
    <property type="entry name" value="GerE"/>
    <property type="match status" value="1"/>
</dbReference>
<name>A0AA44J9F4_AGRTU</name>
<keyword evidence="3" id="KW-0804">Transcription</keyword>
<keyword evidence="2" id="KW-0238">DNA-binding</keyword>
<reference evidence="5" key="1">
    <citation type="journal article" date="2020" name="Science">
        <title>Unexpected conservation and global transmission of agrobacterial virulence plasmids.</title>
        <authorList>
            <person name="Weisberg A.J."/>
            <person name="Davis E.W. 2nd"/>
            <person name="Tabima J."/>
            <person name="Belcher M.S."/>
            <person name="Miller M."/>
            <person name="Kuo C.H."/>
            <person name="Loper J.E."/>
            <person name="Grunwald N.J."/>
            <person name="Putnam M.L."/>
            <person name="Chang J.H."/>
        </authorList>
    </citation>
    <scope>NUCLEOTIDE SEQUENCE</scope>
    <source>
        <strain evidence="5">17-1853-1a</strain>
    </source>
</reference>
<dbReference type="InterPro" id="IPR036388">
    <property type="entry name" value="WH-like_DNA-bd_sf"/>
</dbReference>
<dbReference type="AlphaFoldDB" id="A0AA44J9F4"/>
<dbReference type="PANTHER" id="PTHR44688:SF16">
    <property type="entry name" value="DNA-BINDING TRANSCRIPTIONAL ACTIVATOR DEVR_DOSR"/>
    <property type="match status" value="1"/>
</dbReference>
<sequence>MISSAGSAIAKRDKVIASLIDELDSPDFEGNYLRVAKKIVSFDMAMISIYEKDKIIVPSNLPFSISTDVLDKYQRTTYQFSPFFQHHLLGIKGGVYSMEKLASSAVLKKPTKDLETLVVDADEEVGYCTIGWPKRLKEIDIAVKLSNTQTAQIALYRVDASPFRPAEIELLMEVSSSLIAIYRRYWNSINSRALKPDDMVAVLLQDIAHGSLSKRELEVLSLVVEGRSGEEIASKLAVGEETVKTHKRRAYQKIGVNTHAELFSSVLSEMKKRL</sequence>
<dbReference type="InterPro" id="IPR016032">
    <property type="entry name" value="Sig_transdc_resp-reg_C-effctor"/>
</dbReference>
<dbReference type="GO" id="GO:0006355">
    <property type="term" value="P:regulation of DNA-templated transcription"/>
    <property type="evidence" value="ECO:0007669"/>
    <property type="project" value="InterPro"/>
</dbReference>
<comment type="caution">
    <text evidence="5">The sequence shown here is derived from an EMBL/GenBank/DDBJ whole genome shotgun (WGS) entry which is preliminary data.</text>
</comment>
<proteinExistence type="predicted"/>
<dbReference type="Gene3D" id="1.10.10.10">
    <property type="entry name" value="Winged helix-like DNA-binding domain superfamily/Winged helix DNA-binding domain"/>
    <property type="match status" value="1"/>
</dbReference>
<dbReference type="SMART" id="SM00421">
    <property type="entry name" value="HTH_LUXR"/>
    <property type="match status" value="1"/>
</dbReference>
<dbReference type="PROSITE" id="PS50043">
    <property type="entry name" value="HTH_LUXR_2"/>
    <property type="match status" value="1"/>
</dbReference>
<evidence type="ECO:0000259" key="4">
    <source>
        <dbReference type="PROSITE" id="PS50043"/>
    </source>
</evidence>
<dbReference type="GO" id="GO:0003677">
    <property type="term" value="F:DNA binding"/>
    <property type="evidence" value="ECO:0007669"/>
    <property type="project" value="UniProtKB-KW"/>
</dbReference>
<dbReference type="InterPro" id="IPR000792">
    <property type="entry name" value="Tscrpt_reg_LuxR_C"/>
</dbReference>
<dbReference type="SUPFAM" id="SSF46894">
    <property type="entry name" value="C-terminal effector domain of the bipartite response regulators"/>
    <property type="match status" value="1"/>
</dbReference>
<gene>
    <name evidence="5" type="ORF">G6M46_14060</name>
</gene>
<dbReference type="RefSeq" id="WP_065658810.1">
    <property type="nucleotide sequence ID" value="NZ_CP123840.1"/>
</dbReference>
<evidence type="ECO:0000256" key="3">
    <source>
        <dbReference type="ARBA" id="ARBA00023163"/>
    </source>
</evidence>